<evidence type="ECO:0000256" key="2">
    <source>
        <dbReference type="RuleBase" id="RU003707"/>
    </source>
</evidence>
<dbReference type="EMBL" id="SMLM01000002">
    <property type="protein sequence ID" value="TFZ02965.1"/>
    <property type="molecule type" value="Genomic_DNA"/>
</dbReference>
<dbReference type="Proteomes" id="UP000298180">
    <property type="component" value="Unassembled WGS sequence"/>
</dbReference>
<proteinExistence type="inferred from homology"/>
<reference evidence="3 4" key="1">
    <citation type="submission" date="2019-03" db="EMBL/GenBank/DDBJ databases">
        <title>Ramlibacter henchirensis DSM 14656, whole genome shotgun sequence.</title>
        <authorList>
            <person name="Zhang X."/>
            <person name="Feng G."/>
            <person name="Zhu H."/>
        </authorList>
    </citation>
    <scope>NUCLEOTIDE SEQUENCE [LARGE SCALE GENOMIC DNA]</scope>
    <source>
        <strain evidence="3 4">DSM 14656</strain>
    </source>
</reference>
<comment type="caution">
    <text evidence="3">The sequence shown here is derived from an EMBL/GenBank/DDBJ whole genome shotgun (WGS) entry which is preliminary data.</text>
</comment>
<dbReference type="GO" id="GO:0016853">
    <property type="term" value="F:isomerase activity"/>
    <property type="evidence" value="ECO:0007669"/>
    <property type="project" value="UniProtKB-KW"/>
</dbReference>
<evidence type="ECO:0000313" key="4">
    <source>
        <dbReference type="Proteomes" id="UP000298180"/>
    </source>
</evidence>
<dbReference type="GO" id="GO:0006635">
    <property type="term" value="P:fatty acid beta-oxidation"/>
    <property type="evidence" value="ECO:0007669"/>
    <property type="project" value="TreeGrafter"/>
</dbReference>
<dbReference type="InterPro" id="IPR001753">
    <property type="entry name" value="Enoyl-CoA_hydra/iso"/>
</dbReference>
<organism evidence="3 4">
    <name type="scientific">Ramlibacter henchirensis</name>
    <dbReference type="NCBI Taxonomy" id="204072"/>
    <lineage>
        <taxon>Bacteria</taxon>
        <taxon>Pseudomonadati</taxon>
        <taxon>Pseudomonadota</taxon>
        <taxon>Betaproteobacteria</taxon>
        <taxon>Burkholderiales</taxon>
        <taxon>Comamonadaceae</taxon>
        <taxon>Ramlibacter</taxon>
    </lineage>
</organism>
<dbReference type="PANTHER" id="PTHR11941:SF54">
    <property type="entry name" value="ENOYL-COA HYDRATASE, MITOCHONDRIAL"/>
    <property type="match status" value="1"/>
</dbReference>
<dbReference type="OrthoDB" id="9774843at2"/>
<protein>
    <submittedName>
        <fullName evidence="3">Enoyl-CoA hydratase/isomerase family protein</fullName>
    </submittedName>
</protein>
<name>A0A4Z0BY60_9BURK</name>
<keyword evidence="3" id="KW-0413">Isomerase</keyword>
<gene>
    <name evidence="3" type="ORF">EZ313_17215</name>
</gene>
<dbReference type="Gene3D" id="3.90.226.10">
    <property type="entry name" value="2-enoyl-CoA Hydratase, Chain A, domain 1"/>
    <property type="match status" value="1"/>
</dbReference>
<dbReference type="InterPro" id="IPR018376">
    <property type="entry name" value="Enoyl-CoA_hyd/isom_CS"/>
</dbReference>
<dbReference type="CDD" id="cd06558">
    <property type="entry name" value="crotonase-like"/>
    <property type="match status" value="1"/>
</dbReference>
<evidence type="ECO:0000256" key="1">
    <source>
        <dbReference type="ARBA" id="ARBA00005254"/>
    </source>
</evidence>
<comment type="similarity">
    <text evidence="1 2">Belongs to the enoyl-CoA hydratase/isomerase family.</text>
</comment>
<accession>A0A4Z0BY60</accession>
<dbReference type="SUPFAM" id="SSF52096">
    <property type="entry name" value="ClpP/crotonase"/>
    <property type="match status" value="1"/>
</dbReference>
<evidence type="ECO:0000313" key="3">
    <source>
        <dbReference type="EMBL" id="TFZ02965.1"/>
    </source>
</evidence>
<keyword evidence="4" id="KW-1185">Reference proteome</keyword>
<dbReference type="PANTHER" id="PTHR11941">
    <property type="entry name" value="ENOYL-COA HYDRATASE-RELATED"/>
    <property type="match status" value="1"/>
</dbReference>
<dbReference type="Pfam" id="PF00378">
    <property type="entry name" value="ECH_1"/>
    <property type="match status" value="1"/>
</dbReference>
<dbReference type="InterPro" id="IPR029045">
    <property type="entry name" value="ClpP/crotonase-like_dom_sf"/>
</dbReference>
<dbReference type="PROSITE" id="PS00166">
    <property type="entry name" value="ENOYL_COA_HYDRATASE"/>
    <property type="match status" value="1"/>
</dbReference>
<dbReference type="AlphaFoldDB" id="A0A4Z0BY60"/>
<sequence length="278" mass="29528">MERAGQGAEHRFGMSGAVTMDTTIEVTREHGIVTLTLNGAPTNRLLPATLEHLARIVAELERDDESHVVIITGAGTEFFSSGVLSPAIRAELPKESIVGMLRWGNRLFDHLEALPQIVIAALNGEARAGAAELSLACDIRLAAAHAKFSLPEAEWGGFPGGGAPVRLPAIVGRANALHIMCATPTLGAEEMKSMGLVQAVHPSAELLAEATLLARRIVANGPLAIRGAKRIVHARLNTGFHAARQLSDEMRTAVEYSKDVDEATAAHAQGRPPRFTGR</sequence>